<dbReference type="PANTHER" id="PTHR11138:SF5">
    <property type="entry name" value="METHIONYL-TRNA FORMYLTRANSFERASE, MITOCHONDRIAL"/>
    <property type="match status" value="1"/>
</dbReference>
<feature type="non-terminal residue" evidence="3">
    <location>
        <position position="210"/>
    </location>
</feature>
<dbReference type="EMBL" id="PFBB01000012">
    <property type="protein sequence ID" value="PIR88658.1"/>
    <property type="molecule type" value="Genomic_DNA"/>
</dbReference>
<reference evidence="4" key="1">
    <citation type="submission" date="2017-09" db="EMBL/GenBank/DDBJ databases">
        <title>Depth-based differentiation of microbial function through sediment-hosted aquifers and enrichment of novel symbionts in the deep terrestrial subsurface.</title>
        <authorList>
            <person name="Probst A.J."/>
            <person name="Ladd B."/>
            <person name="Jarett J.K."/>
            <person name="Geller-Mcgrath D.E."/>
            <person name="Sieber C.M.K."/>
            <person name="Emerson J.B."/>
            <person name="Anantharaman K."/>
            <person name="Thomas B.C."/>
            <person name="Malmstrom R."/>
            <person name="Stieglmeier M."/>
            <person name="Klingl A."/>
            <person name="Woyke T."/>
            <person name="Ryan C.M."/>
            <person name="Banfield J.F."/>
        </authorList>
    </citation>
    <scope>NUCLEOTIDE SEQUENCE [LARGE SCALE GENOMIC DNA]</scope>
</reference>
<dbReference type="Pfam" id="PF00551">
    <property type="entry name" value="Formyl_trans_N"/>
    <property type="match status" value="1"/>
</dbReference>
<dbReference type="GO" id="GO:0004479">
    <property type="term" value="F:methionyl-tRNA formyltransferase activity"/>
    <property type="evidence" value="ECO:0007669"/>
    <property type="project" value="UniProtKB-EC"/>
</dbReference>
<evidence type="ECO:0000256" key="1">
    <source>
        <dbReference type="ARBA" id="ARBA00012261"/>
    </source>
</evidence>
<evidence type="ECO:0000313" key="4">
    <source>
        <dbReference type="Proteomes" id="UP000229615"/>
    </source>
</evidence>
<dbReference type="EC" id="2.1.2.9" evidence="1"/>
<name>A0A2H0UQJ1_9BACT</name>
<comment type="caution">
    <text evidence="3">The sequence shown here is derived from an EMBL/GenBank/DDBJ whole genome shotgun (WGS) entry which is preliminary data.</text>
</comment>
<dbReference type="CDD" id="cd08646">
    <property type="entry name" value="FMT_core_Met-tRNA-FMT_N"/>
    <property type="match status" value="1"/>
</dbReference>
<dbReference type="Gene3D" id="3.40.50.170">
    <property type="entry name" value="Formyl transferase, N-terminal domain"/>
    <property type="match status" value="1"/>
</dbReference>
<dbReference type="PANTHER" id="PTHR11138">
    <property type="entry name" value="METHIONYL-TRNA FORMYLTRANSFERASE"/>
    <property type="match status" value="1"/>
</dbReference>
<dbReference type="InterPro" id="IPR036477">
    <property type="entry name" value="Formyl_transf_N_sf"/>
</dbReference>
<gene>
    <name evidence="3" type="ORF">COU09_01030</name>
</gene>
<keyword evidence="3" id="KW-0808">Transferase</keyword>
<dbReference type="Proteomes" id="UP000229615">
    <property type="component" value="Unassembled WGS sequence"/>
</dbReference>
<evidence type="ECO:0000259" key="2">
    <source>
        <dbReference type="Pfam" id="PF00551"/>
    </source>
</evidence>
<dbReference type="InterPro" id="IPR001555">
    <property type="entry name" value="GART_AS"/>
</dbReference>
<dbReference type="GO" id="GO:0005829">
    <property type="term" value="C:cytosol"/>
    <property type="evidence" value="ECO:0007669"/>
    <property type="project" value="TreeGrafter"/>
</dbReference>
<accession>A0A2H0UQJ1</accession>
<sequence>MLPDTKHHFAFWGTPRFAEIVLEQLIAAGQKPTLIICNPDRPVGRKQLLIEPPTKVLADKNGIEVAQPETKEDIMALLEKLQKMDFAVVAAYSKILPKEIVEAPKLGTIGVHPSLLPHYRGASPIQSAILAGEEKTGVSLYLMDEKMDHGKIISKSEFKISNENYEELEARLAELGGKKLAEIIPALEFALEQALEQEHGHATFTKKFVT</sequence>
<evidence type="ECO:0000313" key="3">
    <source>
        <dbReference type="EMBL" id="PIR88658.1"/>
    </source>
</evidence>
<dbReference type="AlphaFoldDB" id="A0A2H0UQJ1"/>
<proteinExistence type="predicted"/>
<protein>
    <recommendedName>
        <fullName evidence="1">methionyl-tRNA formyltransferase</fullName>
        <ecNumber evidence="1">2.1.2.9</ecNumber>
    </recommendedName>
</protein>
<organism evidence="3 4">
    <name type="scientific">Candidatus Harrisonbacteria bacterium CG10_big_fil_rev_8_21_14_0_10_44_23</name>
    <dbReference type="NCBI Taxonomy" id="1974585"/>
    <lineage>
        <taxon>Bacteria</taxon>
        <taxon>Candidatus Harrisoniibacteriota</taxon>
    </lineage>
</organism>
<dbReference type="InterPro" id="IPR041711">
    <property type="entry name" value="Met-tRNA-FMT_N"/>
</dbReference>
<dbReference type="SUPFAM" id="SSF53328">
    <property type="entry name" value="Formyltransferase"/>
    <property type="match status" value="1"/>
</dbReference>
<feature type="domain" description="Formyl transferase N-terminal" evidence="2">
    <location>
        <begin position="12"/>
        <end position="182"/>
    </location>
</feature>
<dbReference type="PROSITE" id="PS00373">
    <property type="entry name" value="GART"/>
    <property type="match status" value="1"/>
</dbReference>
<dbReference type="InterPro" id="IPR002376">
    <property type="entry name" value="Formyl_transf_N"/>
</dbReference>